<protein>
    <submittedName>
        <fullName evidence="2">Uncharacterized protein</fullName>
    </submittedName>
</protein>
<accession>A0ABD0XAB0</accession>
<evidence type="ECO:0000313" key="3">
    <source>
        <dbReference type="Proteomes" id="UP001557470"/>
    </source>
</evidence>
<evidence type="ECO:0000256" key="1">
    <source>
        <dbReference type="SAM" id="Phobius"/>
    </source>
</evidence>
<reference evidence="2 3" key="1">
    <citation type="submission" date="2024-06" db="EMBL/GenBank/DDBJ databases">
        <authorList>
            <person name="Pan Q."/>
            <person name="Wen M."/>
            <person name="Jouanno E."/>
            <person name="Zahm M."/>
            <person name="Klopp C."/>
            <person name="Cabau C."/>
            <person name="Louis A."/>
            <person name="Berthelot C."/>
            <person name="Parey E."/>
            <person name="Roest Crollius H."/>
            <person name="Montfort J."/>
            <person name="Robinson-Rechavi M."/>
            <person name="Bouchez O."/>
            <person name="Lampietro C."/>
            <person name="Lopez Roques C."/>
            <person name="Donnadieu C."/>
            <person name="Postlethwait J."/>
            <person name="Bobe J."/>
            <person name="Verreycken H."/>
            <person name="Guiguen Y."/>
        </authorList>
    </citation>
    <scope>NUCLEOTIDE SEQUENCE [LARGE SCALE GENOMIC DNA]</scope>
    <source>
        <strain evidence="2">Up_M1</strain>
        <tissue evidence="2">Testis</tissue>
    </source>
</reference>
<dbReference type="Proteomes" id="UP001557470">
    <property type="component" value="Unassembled WGS sequence"/>
</dbReference>
<keyword evidence="1" id="KW-1133">Transmembrane helix</keyword>
<keyword evidence="1" id="KW-0472">Membrane</keyword>
<feature type="transmembrane region" description="Helical" evidence="1">
    <location>
        <begin position="7"/>
        <end position="27"/>
    </location>
</feature>
<name>A0ABD0XAB0_UMBPY</name>
<dbReference type="AlphaFoldDB" id="A0ABD0XAB0"/>
<evidence type="ECO:0000313" key="2">
    <source>
        <dbReference type="EMBL" id="KAL1005700.1"/>
    </source>
</evidence>
<comment type="caution">
    <text evidence="2">The sequence shown here is derived from an EMBL/GenBank/DDBJ whole genome shotgun (WGS) entry which is preliminary data.</text>
</comment>
<keyword evidence="1" id="KW-0812">Transmembrane</keyword>
<keyword evidence="3" id="KW-1185">Reference proteome</keyword>
<sequence length="53" mass="6149">MFAILPLSANLWCIKVSLCFLILWRTFYWGNSVFSVSSLTYCLCLFPSGLEFF</sequence>
<gene>
    <name evidence="2" type="ORF">UPYG_G00062560</name>
</gene>
<dbReference type="EMBL" id="JAGEUA010000002">
    <property type="protein sequence ID" value="KAL1005700.1"/>
    <property type="molecule type" value="Genomic_DNA"/>
</dbReference>
<organism evidence="2 3">
    <name type="scientific">Umbra pygmaea</name>
    <name type="common">Eastern mudminnow</name>
    <dbReference type="NCBI Taxonomy" id="75934"/>
    <lineage>
        <taxon>Eukaryota</taxon>
        <taxon>Metazoa</taxon>
        <taxon>Chordata</taxon>
        <taxon>Craniata</taxon>
        <taxon>Vertebrata</taxon>
        <taxon>Euteleostomi</taxon>
        <taxon>Actinopterygii</taxon>
        <taxon>Neopterygii</taxon>
        <taxon>Teleostei</taxon>
        <taxon>Protacanthopterygii</taxon>
        <taxon>Esociformes</taxon>
        <taxon>Umbridae</taxon>
        <taxon>Umbra</taxon>
    </lineage>
</organism>
<proteinExistence type="predicted"/>